<dbReference type="InterPro" id="IPR035644">
    <property type="entry name" value="MraZ_C"/>
</dbReference>
<keyword evidence="9" id="KW-0132">Cell division</keyword>
<name>A0A1G1YUH8_9BACT</name>
<dbReference type="PROSITE" id="PS51740">
    <property type="entry name" value="SPOVT_ABRB"/>
    <property type="match status" value="2"/>
</dbReference>
<evidence type="ECO:0000313" key="10">
    <source>
        <dbReference type="Proteomes" id="UP000178122"/>
    </source>
</evidence>
<dbReference type="HAMAP" id="MF_01008">
    <property type="entry name" value="MraZ"/>
    <property type="match status" value="1"/>
</dbReference>
<dbReference type="InterPro" id="IPR037914">
    <property type="entry name" value="SpoVT-AbrB_sf"/>
</dbReference>
<dbReference type="GO" id="GO:0009295">
    <property type="term" value="C:nucleoid"/>
    <property type="evidence" value="ECO:0007669"/>
    <property type="project" value="UniProtKB-SubCell"/>
</dbReference>
<evidence type="ECO:0000256" key="4">
    <source>
        <dbReference type="ARBA" id="ARBA00023015"/>
    </source>
</evidence>
<evidence type="ECO:0000256" key="7">
    <source>
        <dbReference type="HAMAP-Rule" id="MF_01008"/>
    </source>
</evidence>
<comment type="caution">
    <text evidence="9">The sequence shown here is derived from an EMBL/GenBank/DDBJ whole genome shotgun (WGS) entry which is preliminary data.</text>
</comment>
<organism evidence="9 10">
    <name type="scientific">Candidatus Buchananbacteria bacterium RIFCSPLOWO2_01_FULL_40_23b</name>
    <dbReference type="NCBI Taxonomy" id="1797544"/>
    <lineage>
        <taxon>Bacteria</taxon>
        <taxon>Candidatus Buchananiibacteriota</taxon>
    </lineage>
</organism>
<dbReference type="GO" id="GO:0003700">
    <property type="term" value="F:DNA-binding transcription factor activity"/>
    <property type="evidence" value="ECO:0007669"/>
    <property type="project" value="UniProtKB-UniRule"/>
</dbReference>
<dbReference type="GO" id="GO:0005737">
    <property type="term" value="C:cytoplasm"/>
    <property type="evidence" value="ECO:0007669"/>
    <property type="project" value="UniProtKB-UniRule"/>
</dbReference>
<keyword evidence="3" id="KW-0677">Repeat</keyword>
<dbReference type="GO" id="GO:2000143">
    <property type="term" value="P:negative regulation of DNA-templated transcription initiation"/>
    <property type="evidence" value="ECO:0007669"/>
    <property type="project" value="TreeGrafter"/>
</dbReference>
<dbReference type="InterPro" id="IPR003444">
    <property type="entry name" value="MraZ"/>
</dbReference>
<evidence type="ECO:0000256" key="1">
    <source>
        <dbReference type="ARBA" id="ARBA00013860"/>
    </source>
</evidence>
<dbReference type="AlphaFoldDB" id="A0A1G1YUH8"/>
<evidence type="ECO:0000256" key="2">
    <source>
        <dbReference type="ARBA" id="ARBA00022490"/>
    </source>
</evidence>
<feature type="domain" description="SpoVT-AbrB" evidence="8">
    <location>
        <begin position="5"/>
        <end position="47"/>
    </location>
</feature>
<dbReference type="NCBIfam" id="TIGR00242">
    <property type="entry name" value="division/cell wall cluster transcriptional repressor MraZ"/>
    <property type="match status" value="1"/>
</dbReference>
<sequence>MLIGEYRHTLDTKKRISLPSKFRKELGKEIVVTHGLDNCLSVYPVKEWEKVSEKLRGLSMGQADTRGFNRFMLAGAADVEIDSLGRVLIPDFLKEFAHLKSKVVLIGVNDHLEIWDEKGWDTYKKRIEKQADKLAQKLGELGVI</sequence>
<dbReference type="CDD" id="cd16320">
    <property type="entry name" value="MraZ_N"/>
    <property type="match status" value="1"/>
</dbReference>
<comment type="subunit">
    <text evidence="7">Forms oligomers.</text>
</comment>
<dbReference type="Gene3D" id="3.40.1550.20">
    <property type="entry name" value="Transcriptional regulator MraZ domain"/>
    <property type="match status" value="1"/>
</dbReference>
<evidence type="ECO:0000313" key="9">
    <source>
        <dbReference type="EMBL" id="OGY56015.1"/>
    </source>
</evidence>
<dbReference type="PANTHER" id="PTHR34701:SF1">
    <property type="entry name" value="TRANSCRIPTIONAL REGULATOR MRAZ"/>
    <property type="match status" value="1"/>
</dbReference>
<evidence type="ECO:0000259" key="8">
    <source>
        <dbReference type="PROSITE" id="PS51740"/>
    </source>
</evidence>
<evidence type="ECO:0000256" key="5">
    <source>
        <dbReference type="ARBA" id="ARBA00023125"/>
    </source>
</evidence>
<dbReference type="InterPro" id="IPR035642">
    <property type="entry name" value="MraZ_N"/>
</dbReference>
<dbReference type="SUPFAM" id="SSF89447">
    <property type="entry name" value="AbrB/MazE/MraZ-like"/>
    <property type="match status" value="1"/>
</dbReference>
<comment type="subcellular location">
    <subcellularLocation>
        <location evidence="7">Cytoplasm</location>
        <location evidence="7">Nucleoid</location>
    </subcellularLocation>
</comment>
<dbReference type="GO" id="GO:0051301">
    <property type="term" value="P:cell division"/>
    <property type="evidence" value="ECO:0007669"/>
    <property type="project" value="UniProtKB-KW"/>
</dbReference>
<dbReference type="CDD" id="cd16321">
    <property type="entry name" value="MraZ_C"/>
    <property type="match status" value="1"/>
</dbReference>
<gene>
    <name evidence="7" type="primary">mraZ</name>
    <name evidence="9" type="ORF">A2912_02365</name>
</gene>
<dbReference type="Pfam" id="PF02381">
    <property type="entry name" value="MraZ"/>
    <property type="match status" value="2"/>
</dbReference>
<protein>
    <recommendedName>
        <fullName evidence="1 7">Transcriptional regulator MraZ</fullName>
    </recommendedName>
</protein>
<evidence type="ECO:0000256" key="3">
    <source>
        <dbReference type="ARBA" id="ARBA00022737"/>
    </source>
</evidence>
<dbReference type="EMBL" id="MHIN01000002">
    <property type="protein sequence ID" value="OGY56015.1"/>
    <property type="molecule type" value="Genomic_DNA"/>
</dbReference>
<dbReference type="InterPro" id="IPR007159">
    <property type="entry name" value="SpoVT-AbrB_dom"/>
</dbReference>
<proteinExistence type="inferred from homology"/>
<dbReference type="InterPro" id="IPR038619">
    <property type="entry name" value="MraZ_sf"/>
</dbReference>
<keyword evidence="4 7" id="KW-0805">Transcription regulation</keyword>
<keyword evidence="2 7" id="KW-0963">Cytoplasm</keyword>
<reference evidence="9 10" key="1">
    <citation type="journal article" date="2016" name="Nat. Commun.">
        <title>Thousands of microbial genomes shed light on interconnected biogeochemical processes in an aquifer system.</title>
        <authorList>
            <person name="Anantharaman K."/>
            <person name="Brown C.T."/>
            <person name="Hug L.A."/>
            <person name="Sharon I."/>
            <person name="Castelle C.J."/>
            <person name="Probst A.J."/>
            <person name="Thomas B.C."/>
            <person name="Singh A."/>
            <person name="Wilkins M.J."/>
            <person name="Karaoz U."/>
            <person name="Brodie E.L."/>
            <person name="Williams K.H."/>
            <person name="Hubbard S.S."/>
            <person name="Banfield J.F."/>
        </authorList>
    </citation>
    <scope>NUCLEOTIDE SEQUENCE [LARGE SCALE GENOMIC DNA]</scope>
</reference>
<evidence type="ECO:0000256" key="6">
    <source>
        <dbReference type="ARBA" id="ARBA00023163"/>
    </source>
</evidence>
<dbReference type="PANTHER" id="PTHR34701">
    <property type="entry name" value="TRANSCRIPTIONAL REGULATOR MRAZ"/>
    <property type="match status" value="1"/>
</dbReference>
<dbReference type="Proteomes" id="UP000178122">
    <property type="component" value="Unassembled WGS sequence"/>
</dbReference>
<dbReference type="GO" id="GO:0000976">
    <property type="term" value="F:transcription cis-regulatory region binding"/>
    <property type="evidence" value="ECO:0007669"/>
    <property type="project" value="TreeGrafter"/>
</dbReference>
<feature type="domain" description="SpoVT-AbrB" evidence="8">
    <location>
        <begin position="76"/>
        <end position="119"/>
    </location>
</feature>
<keyword evidence="9" id="KW-0131">Cell cycle</keyword>
<keyword evidence="6 7" id="KW-0804">Transcription</keyword>
<dbReference type="InterPro" id="IPR020603">
    <property type="entry name" value="MraZ_dom"/>
</dbReference>
<accession>A0A1G1YUH8</accession>
<comment type="similarity">
    <text evidence="7">Belongs to the MraZ family.</text>
</comment>
<keyword evidence="5 7" id="KW-0238">DNA-binding</keyword>